<sequence length="95" mass="10589">MAVASRLVPNGNPIRPTTICAIGGIAGGAHHPWAARIHFHRLIIKHVSIWFSFPFSKILFQIPCLALPPPCPALPFDLFFSELFSFSTCRHVLLR</sequence>
<dbReference type="Proteomes" id="UP000287651">
    <property type="component" value="Unassembled WGS sequence"/>
</dbReference>
<proteinExistence type="predicted"/>
<evidence type="ECO:0000313" key="2">
    <source>
        <dbReference type="Proteomes" id="UP000287651"/>
    </source>
</evidence>
<comment type="caution">
    <text evidence="1">The sequence shown here is derived from an EMBL/GenBank/DDBJ whole genome shotgun (WGS) entry which is preliminary data.</text>
</comment>
<organism evidence="1 2">
    <name type="scientific">Ensete ventricosum</name>
    <name type="common">Abyssinian banana</name>
    <name type="synonym">Musa ensete</name>
    <dbReference type="NCBI Taxonomy" id="4639"/>
    <lineage>
        <taxon>Eukaryota</taxon>
        <taxon>Viridiplantae</taxon>
        <taxon>Streptophyta</taxon>
        <taxon>Embryophyta</taxon>
        <taxon>Tracheophyta</taxon>
        <taxon>Spermatophyta</taxon>
        <taxon>Magnoliopsida</taxon>
        <taxon>Liliopsida</taxon>
        <taxon>Zingiberales</taxon>
        <taxon>Musaceae</taxon>
        <taxon>Ensete</taxon>
    </lineage>
</organism>
<evidence type="ECO:0000313" key="1">
    <source>
        <dbReference type="EMBL" id="RRT39372.1"/>
    </source>
</evidence>
<accession>A0A426XIU3</accession>
<gene>
    <name evidence="1" type="ORF">B296_00059192</name>
</gene>
<protein>
    <submittedName>
        <fullName evidence="1">Uncharacterized protein</fullName>
    </submittedName>
</protein>
<dbReference type="AlphaFoldDB" id="A0A426XIU3"/>
<dbReference type="EMBL" id="AMZH03020240">
    <property type="protein sequence ID" value="RRT39372.1"/>
    <property type="molecule type" value="Genomic_DNA"/>
</dbReference>
<name>A0A426XIU3_ENSVE</name>
<reference evidence="1 2" key="1">
    <citation type="journal article" date="2014" name="Agronomy (Basel)">
        <title>A Draft Genome Sequence for Ensete ventricosum, the Drought-Tolerant Tree Against Hunger.</title>
        <authorList>
            <person name="Harrison J."/>
            <person name="Moore K.A."/>
            <person name="Paszkiewicz K."/>
            <person name="Jones T."/>
            <person name="Grant M."/>
            <person name="Ambacheew D."/>
            <person name="Muzemil S."/>
            <person name="Studholme D.J."/>
        </authorList>
    </citation>
    <scope>NUCLEOTIDE SEQUENCE [LARGE SCALE GENOMIC DNA]</scope>
</reference>